<protein>
    <submittedName>
        <fullName evidence="1">Uncharacterized protein</fullName>
    </submittedName>
</protein>
<dbReference type="Proteomes" id="UP001186974">
    <property type="component" value="Unassembled WGS sequence"/>
</dbReference>
<sequence>MEEIKETMTQLFARRVMQQASSSTSSETIEKAITMYQERFAQIKSKYGYSHEMTLSHLKELSMLYSRQQKTEIAVKELTTAIAEITTKEQSTQKLLESASYIAQSFQACQQEKRCLEIIQELHRQIIAKDTKQSSRFGFNLTQCSSASLMFIASLEYHMRTDLSLTFSEILSDIVAESVYYENFRRVMKANEDLEAIVLAAAPLRHFLYRRNRKELATILEDQITNLFKQRDVPDHKFLSKDSPRIFIVGILDHLGNRKTANFVRLVIIGTNKVLFRLVDENKFKEAYDIANIAFMYAQYHKGYHGPRAISRGFELAAYLDGRGENRCPDPALRQQLLNLSNSIVKEILKICKEQNINFAQVQLPEVNQLIALLGEQKDYVPLETLLTDLWKTRDAQRSWPPQVLLNLGRRLICAHYLAKHPIKALNLCEDIAYNMRRVHGARHPATLETYDLLAQLYTSTGLQYAKDADKDKNAAGLASEYFKKAVLVREDLLRLVVSEQLGTEDDDDEDEDTAATILAEHGVSVSGSVNGNDGRDQIDVPAMDKGQFARTQLRMLKLAFQRLGNWPRQYAVYERLNADVFRAFDIQGVEGVEKWTAKGFGSGKAESQEGEFSTVRNWEILGPELRREMEEEEEL</sequence>
<gene>
    <name evidence="1" type="ORF">LTS18_006483</name>
</gene>
<dbReference type="EMBL" id="JAWDJW010001572">
    <property type="protein sequence ID" value="KAK3078845.1"/>
    <property type="molecule type" value="Genomic_DNA"/>
</dbReference>
<evidence type="ECO:0000313" key="1">
    <source>
        <dbReference type="EMBL" id="KAK3078845.1"/>
    </source>
</evidence>
<organism evidence="1 2">
    <name type="scientific">Coniosporium uncinatum</name>
    <dbReference type="NCBI Taxonomy" id="93489"/>
    <lineage>
        <taxon>Eukaryota</taxon>
        <taxon>Fungi</taxon>
        <taxon>Dikarya</taxon>
        <taxon>Ascomycota</taxon>
        <taxon>Pezizomycotina</taxon>
        <taxon>Dothideomycetes</taxon>
        <taxon>Dothideomycetes incertae sedis</taxon>
        <taxon>Coniosporium</taxon>
    </lineage>
</organism>
<evidence type="ECO:0000313" key="2">
    <source>
        <dbReference type="Proteomes" id="UP001186974"/>
    </source>
</evidence>
<name>A0ACC3DQ38_9PEZI</name>
<accession>A0ACC3DQ38</accession>
<comment type="caution">
    <text evidence="1">The sequence shown here is derived from an EMBL/GenBank/DDBJ whole genome shotgun (WGS) entry which is preliminary data.</text>
</comment>
<reference evidence="1" key="1">
    <citation type="submission" date="2024-09" db="EMBL/GenBank/DDBJ databases">
        <title>Black Yeasts Isolated from many extreme environments.</title>
        <authorList>
            <person name="Coleine C."/>
            <person name="Stajich J.E."/>
            <person name="Selbmann L."/>
        </authorList>
    </citation>
    <scope>NUCLEOTIDE SEQUENCE</scope>
    <source>
        <strain evidence="1">CCFEE 5737</strain>
    </source>
</reference>
<proteinExistence type="predicted"/>
<keyword evidence="2" id="KW-1185">Reference proteome</keyword>